<evidence type="ECO:0000313" key="2">
    <source>
        <dbReference type="Proteomes" id="UP000231658"/>
    </source>
</evidence>
<dbReference type="InterPro" id="IPR023198">
    <property type="entry name" value="PGP-like_dom2"/>
</dbReference>
<keyword evidence="2" id="KW-1185">Reference proteome</keyword>
<dbReference type="STRING" id="1867952.MTBPR1_10507"/>
<dbReference type="Proteomes" id="UP000231658">
    <property type="component" value="Unassembled WGS sequence"/>
</dbReference>
<keyword evidence="1" id="KW-0378">Hydrolase</keyword>
<sequence>MSNSPLQLAIFDCDGTLVDSQHSIINAMDLTCSTYGFDKISRDSVRRVVGLPLEIAMEQLFEDQTQSMHHEMAETYRSHFRDMRLAGDVEEPLFDGTIKALDDLEADGWLLGVATGKAMRGLIPTLETHDLQNKFATLQTACRAMGKPHPEMVEKALSETGVEAKNAVVIGDTTYDIHMAGNANVKSIGVSWGYHDAEELMDAGAACIIHDYSELKQAINKVMES</sequence>
<dbReference type="AlphaFoldDB" id="A0A1C3RD89"/>
<dbReference type="Gene3D" id="1.10.150.240">
    <property type="entry name" value="Putative phosphatase, domain 2"/>
    <property type="match status" value="1"/>
</dbReference>
<dbReference type="GO" id="GO:0008967">
    <property type="term" value="F:phosphoglycolate phosphatase activity"/>
    <property type="evidence" value="ECO:0007669"/>
    <property type="project" value="UniProtKB-EC"/>
</dbReference>
<dbReference type="SFLD" id="SFLDS00003">
    <property type="entry name" value="Haloacid_Dehalogenase"/>
    <property type="match status" value="1"/>
</dbReference>
<accession>A0A1C3RD89</accession>
<dbReference type="InterPro" id="IPR036412">
    <property type="entry name" value="HAD-like_sf"/>
</dbReference>
<dbReference type="NCBIfam" id="TIGR01549">
    <property type="entry name" value="HAD-SF-IA-v1"/>
    <property type="match status" value="1"/>
</dbReference>
<dbReference type="PANTHER" id="PTHR43434:SF24">
    <property type="entry name" value="HYDROLASE-RELATED"/>
    <property type="match status" value="1"/>
</dbReference>
<dbReference type="OrthoDB" id="9782449at2"/>
<dbReference type="EC" id="3.1.3.18" evidence="1"/>
<dbReference type="GO" id="GO:0005829">
    <property type="term" value="C:cytosol"/>
    <property type="evidence" value="ECO:0007669"/>
    <property type="project" value="TreeGrafter"/>
</dbReference>
<dbReference type="SUPFAM" id="SSF56784">
    <property type="entry name" value="HAD-like"/>
    <property type="match status" value="1"/>
</dbReference>
<protein>
    <submittedName>
        <fullName evidence="1">Putative phosphoglycolate phosphatase</fullName>
        <ecNumber evidence="1">3.1.3.18</ecNumber>
    </submittedName>
</protein>
<dbReference type="SFLD" id="SFLDG01135">
    <property type="entry name" value="C1.5.6:_HAD__Beta-PGM__Phospha"/>
    <property type="match status" value="1"/>
</dbReference>
<dbReference type="InterPro" id="IPR006439">
    <property type="entry name" value="HAD-SF_hydro_IA"/>
</dbReference>
<reference evidence="1 2" key="1">
    <citation type="submission" date="2016-07" db="EMBL/GenBank/DDBJ databases">
        <authorList>
            <person name="Lefevre C.T."/>
        </authorList>
    </citation>
    <scope>NUCLEOTIDE SEQUENCE [LARGE SCALE GENOMIC DNA]</scope>
    <source>
        <strain evidence="1">PR1</strain>
    </source>
</reference>
<gene>
    <name evidence="1" type="ORF">MTBPR1_10507</name>
</gene>
<dbReference type="InterPro" id="IPR023214">
    <property type="entry name" value="HAD_sf"/>
</dbReference>
<dbReference type="Pfam" id="PF13419">
    <property type="entry name" value="HAD_2"/>
    <property type="match status" value="1"/>
</dbReference>
<dbReference type="EMBL" id="FLYE01000001">
    <property type="protein sequence ID" value="SCA55260.1"/>
    <property type="molecule type" value="Genomic_DNA"/>
</dbReference>
<dbReference type="NCBIfam" id="TIGR01509">
    <property type="entry name" value="HAD-SF-IA-v3"/>
    <property type="match status" value="1"/>
</dbReference>
<evidence type="ECO:0000313" key="1">
    <source>
        <dbReference type="EMBL" id="SCA55260.1"/>
    </source>
</evidence>
<dbReference type="Gene3D" id="3.40.50.1000">
    <property type="entry name" value="HAD superfamily/HAD-like"/>
    <property type="match status" value="1"/>
</dbReference>
<dbReference type="InterPro" id="IPR041492">
    <property type="entry name" value="HAD_2"/>
</dbReference>
<name>A0A1C3RD89_9PROT</name>
<organism evidence="1 2">
    <name type="scientific">Candidatus Terasakiella magnetica</name>
    <dbReference type="NCBI Taxonomy" id="1867952"/>
    <lineage>
        <taxon>Bacteria</taxon>
        <taxon>Pseudomonadati</taxon>
        <taxon>Pseudomonadota</taxon>
        <taxon>Alphaproteobacteria</taxon>
        <taxon>Rhodospirillales</taxon>
        <taxon>Terasakiellaceae</taxon>
        <taxon>Terasakiella</taxon>
    </lineage>
</organism>
<dbReference type="InterPro" id="IPR050155">
    <property type="entry name" value="HAD-like_hydrolase_sf"/>
</dbReference>
<dbReference type="GO" id="GO:0006281">
    <property type="term" value="P:DNA repair"/>
    <property type="evidence" value="ECO:0007669"/>
    <property type="project" value="TreeGrafter"/>
</dbReference>
<dbReference type="PANTHER" id="PTHR43434">
    <property type="entry name" value="PHOSPHOGLYCOLATE PHOSPHATASE"/>
    <property type="match status" value="1"/>
</dbReference>
<proteinExistence type="predicted"/>
<dbReference type="RefSeq" id="WP_069185949.1">
    <property type="nucleotide sequence ID" value="NZ_FLYE01000001.1"/>
</dbReference>
<dbReference type="SFLD" id="SFLDG01129">
    <property type="entry name" value="C1.5:_HAD__Beta-PGM__Phosphata"/>
    <property type="match status" value="1"/>
</dbReference>